<feature type="compositionally biased region" description="Polar residues" evidence="1">
    <location>
        <begin position="261"/>
        <end position="270"/>
    </location>
</feature>
<evidence type="ECO:0000256" key="1">
    <source>
        <dbReference type="SAM" id="MobiDB-lite"/>
    </source>
</evidence>
<dbReference type="InParanoid" id="A0A5C3NME3"/>
<gene>
    <name evidence="3" type="ORF">K466DRAFT_83953</name>
</gene>
<sequence length="344" mass="37371">MHAARCTSAARIQPAHALKIACHLLAWRTAVYCDLLGHTRRIQTVSTRCLLLPEPQTLPPALASAHALLAAHPYTGRQDSNSPVHPLGYDDDAYIPPTLATPCPRYLCVWDAIPSQETRVSAGSGSYRTQRRGGQGCAGSLLALADSFNSAAPGDRVSADLVRRCRPRRNPEDSPQHPLDRPVPPSATLVRISTPRGPQWLSTPAAALPQDRRPPRSSTREPGGMRDAGRDRESQSSRSSREPADGRRTRAAGDERAADSRTVNTRTRPSCSGLAAWSTDPGSDTDGGRRARTRRPLTRYETETGSGRASSWLERRPAPALCVARASRGRHVQQRRDDDPSGGR</sequence>
<feature type="compositionally biased region" description="Basic and acidic residues" evidence="1">
    <location>
        <begin position="223"/>
        <end position="259"/>
    </location>
</feature>
<dbReference type="Proteomes" id="UP000308197">
    <property type="component" value="Unassembled WGS sequence"/>
</dbReference>
<feature type="compositionally biased region" description="Basic and acidic residues" evidence="1">
    <location>
        <begin position="159"/>
        <end position="180"/>
    </location>
</feature>
<keyword evidence="2" id="KW-0732">Signal</keyword>
<evidence type="ECO:0000313" key="4">
    <source>
        <dbReference type="Proteomes" id="UP000308197"/>
    </source>
</evidence>
<protein>
    <submittedName>
        <fullName evidence="3">Uncharacterized protein</fullName>
    </submittedName>
</protein>
<dbReference type="EMBL" id="ML212566">
    <property type="protein sequence ID" value="TFK78395.1"/>
    <property type="molecule type" value="Genomic_DNA"/>
</dbReference>
<proteinExistence type="predicted"/>
<name>A0A5C3NME3_9APHY</name>
<evidence type="ECO:0000256" key="2">
    <source>
        <dbReference type="SAM" id="SignalP"/>
    </source>
</evidence>
<feature type="chain" id="PRO_5022984767" evidence="2">
    <location>
        <begin position="18"/>
        <end position="344"/>
    </location>
</feature>
<feature type="signal peptide" evidence="2">
    <location>
        <begin position="1"/>
        <end position="17"/>
    </location>
</feature>
<reference evidence="3 4" key="1">
    <citation type="journal article" date="2019" name="Nat. Ecol. Evol.">
        <title>Megaphylogeny resolves global patterns of mushroom evolution.</title>
        <authorList>
            <person name="Varga T."/>
            <person name="Krizsan K."/>
            <person name="Foldi C."/>
            <person name="Dima B."/>
            <person name="Sanchez-Garcia M."/>
            <person name="Sanchez-Ramirez S."/>
            <person name="Szollosi G.J."/>
            <person name="Szarkandi J.G."/>
            <person name="Papp V."/>
            <person name="Albert L."/>
            <person name="Andreopoulos W."/>
            <person name="Angelini C."/>
            <person name="Antonin V."/>
            <person name="Barry K.W."/>
            <person name="Bougher N.L."/>
            <person name="Buchanan P."/>
            <person name="Buyck B."/>
            <person name="Bense V."/>
            <person name="Catcheside P."/>
            <person name="Chovatia M."/>
            <person name="Cooper J."/>
            <person name="Damon W."/>
            <person name="Desjardin D."/>
            <person name="Finy P."/>
            <person name="Geml J."/>
            <person name="Haridas S."/>
            <person name="Hughes K."/>
            <person name="Justo A."/>
            <person name="Karasinski D."/>
            <person name="Kautmanova I."/>
            <person name="Kiss B."/>
            <person name="Kocsube S."/>
            <person name="Kotiranta H."/>
            <person name="LaButti K.M."/>
            <person name="Lechner B.E."/>
            <person name="Liimatainen K."/>
            <person name="Lipzen A."/>
            <person name="Lukacs Z."/>
            <person name="Mihaltcheva S."/>
            <person name="Morgado L.N."/>
            <person name="Niskanen T."/>
            <person name="Noordeloos M.E."/>
            <person name="Ohm R.A."/>
            <person name="Ortiz-Santana B."/>
            <person name="Ovrebo C."/>
            <person name="Racz N."/>
            <person name="Riley R."/>
            <person name="Savchenko A."/>
            <person name="Shiryaev A."/>
            <person name="Soop K."/>
            <person name="Spirin V."/>
            <person name="Szebenyi C."/>
            <person name="Tomsovsky M."/>
            <person name="Tulloss R.E."/>
            <person name="Uehling J."/>
            <person name="Grigoriev I.V."/>
            <person name="Vagvolgyi C."/>
            <person name="Papp T."/>
            <person name="Martin F.M."/>
            <person name="Miettinen O."/>
            <person name="Hibbett D.S."/>
            <person name="Nagy L.G."/>
        </authorList>
    </citation>
    <scope>NUCLEOTIDE SEQUENCE [LARGE SCALE GENOMIC DNA]</scope>
    <source>
        <strain evidence="3 4">HHB13444</strain>
    </source>
</reference>
<feature type="region of interest" description="Disordered" evidence="1">
    <location>
        <begin position="159"/>
        <end position="344"/>
    </location>
</feature>
<accession>A0A5C3NME3</accession>
<dbReference type="AlphaFoldDB" id="A0A5C3NME3"/>
<evidence type="ECO:0000313" key="3">
    <source>
        <dbReference type="EMBL" id="TFK78395.1"/>
    </source>
</evidence>
<feature type="compositionally biased region" description="Basic and acidic residues" evidence="1">
    <location>
        <begin position="334"/>
        <end position="344"/>
    </location>
</feature>
<organism evidence="3 4">
    <name type="scientific">Polyporus arcularius HHB13444</name>
    <dbReference type="NCBI Taxonomy" id="1314778"/>
    <lineage>
        <taxon>Eukaryota</taxon>
        <taxon>Fungi</taxon>
        <taxon>Dikarya</taxon>
        <taxon>Basidiomycota</taxon>
        <taxon>Agaricomycotina</taxon>
        <taxon>Agaricomycetes</taxon>
        <taxon>Polyporales</taxon>
        <taxon>Polyporaceae</taxon>
        <taxon>Polyporus</taxon>
    </lineage>
</organism>
<keyword evidence="4" id="KW-1185">Reference proteome</keyword>